<dbReference type="AlphaFoldDB" id="A0A182C7S4"/>
<dbReference type="Gene3D" id="1.10.8.60">
    <property type="match status" value="1"/>
</dbReference>
<dbReference type="InterPro" id="IPR001270">
    <property type="entry name" value="ClpA/B"/>
</dbReference>
<dbReference type="OrthoDB" id="9810148at2"/>
<dbReference type="PATRIC" id="fig|1453497.3.peg.533"/>
<evidence type="ECO:0000259" key="9">
    <source>
        <dbReference type="SMART" id="SM00382"/>
    </source>
</evidence>
<dbReference type="Pfam" id="PF22608">
    <property type="entry name" value="DNAX_ATPase_lid"/>
    <property type="match status" value="1"/>
</dbReference>
<keyword evidence="3 8" id="KW-0547">Nucleotide-binding</keyword>
<dbReference type="PANTHER" id="PTHR11669">
    <property type="entry name" value="REPLICATION FACTOR C / DNA POLYMERASE III GAMMA-TAU SUBUNIT"/>
    <property type="match status" value="1"/>
</dbReference>
<keyword evidence="4" id="KW-0862">Zinc</keyword>
<comment type="similarity">
    <text evidence="1 8">Belongs to the DnaX/STICHEL family.</text>
</comment>
<dbReference type="Proteomes" id="UP000077339">
    <property type="component" value="Unassembled WGS sequence"/>
</dbReference>
<protein>
    <recommendedName>
        <fullName evidence="8">DNA polymerase III subunit gamma/tau</fullName>
        <ecNumber evidence="8">2.7.7.7</ecNumber>
    </recommendedName>
</protein>
<evidence type="ECO:0000256" key="1">
    <source>
        <dbReference type="ARBA" id="ARBA00006360"/>
    </source>
</evidence>
<comment type="caution">
    <text evidence="10">The sequence shown here is derived from an EMBL/GenBank/DDBJ whole genome shotgun (WGS) entry which is preliminary data.</text>
</comment>
<dbReference type="EMBL" id="JFHK01000002">
    <property type="protein sequence ID" value="OAA31750.1"/>
    <property type="molecule type" value="Genomic_DNA"/>
</dbReference>
<dbReference type="EC" id="2.7.7.7" evidence="8"/>
<evidence type="ECO:0000256" key="6">
    <source>
        <dbReference type="ARBA" id="ARBA00022932"/>
    </source>
</evidence>
<name>A0A182C7S4_9BACT</name>
<dbReference type="InterPro" id="IPR012763">
    <property type="entry name" value="DNA_pol_III_sug/sutau_N"/>
</dbReference>
<evidence type="ECO:0000256" key="5">
    <source>
        <dbReference type="ARBA" id="ARBA00022840"/>
    </source>
</evidence>
<dbReference type="SMART" id="SM00382">
    <property type="entry name" value="AAA"/>
    <property type="match status" value="1"/>
</dbReference>
<evidence type="ECO:0000256" key="8">
    <source>
        <dbReference type="RuleBase" id="RU364063"/>
    </source>
</evidence>
<dbReference type="CDD" id="cd00009">
    <property type="entry name" value="AAA"/>
    <property type="match status" value="1"/>
</dbReference>
<dbReference type="InterPro" id="IPR003593">
    <property type="entry name" value="AAA+_ATPase"/>
</dbReference>
<dbReference type="SUPFAM" id="SSF52540">
    <property type="entry name" value="P-loop containing nucleoside triphosphate hydrolases"/>
    <property type="match status" value="1"/>
</dbReference>
<keyword evidence="5 8" id="KW-0067">ATP-binding</keyword>
<dbReference type="GO" id="GO:0005524">
    <property type="term" value="F:ATP binding"/>
    <property type="evidence" value="ECO:0007669"/>
    <property type="project" value="UniProtKB-KW"/>
</dbReference>
<reference evidence="10 11" key="1">
    <citation type="submission" date="2014-02" db="EMBL/GenBank/DDBJ databases">
        <title>Kosmotoga genome sequencing.</title>
        <authorList>
            <person name="Pollo S.M."/>
            <person name="Charchuk R."/>
            <person name="Nesbo C.L."/>
        </authorList>
    </citation>
    <scope>NUCLEOTIDE SEQUENCE [LARGE SCALE GENOMIC DNA]</scope>
    <source>
        <strain evidence="10 11">S304</strain>
    </source>
</reference>
<evidence type="ECO:0000256" key="3">
    <source>
        <dbReference type="ARBA" id="ARBA00022741"/>
    </source>
</evidence>
<dbReference type="PRINTS" id="PR00300">
    <property type="entry name" value="CLPPROTEASEA"/>
</dbReference>
<evidence type="ECO:0000313" key="11">
    <source>
        <dbReference type="Proteomes" id="UP000077339"/>
    </source>
</evidence>
<comment type="catalytic activity">
    <reaction evidence="7 8">
        <text>DNA(n) + a 2'-deoxyribonucleoside 5'-triphosphate = DNA(n+1) + diphosphate</text>
        <dbReference type="Rhea" id="RHEA:22508"/>
        <dbReference type="Rhea" id="RHEA-COMP:17339"/>
        <dbReference type="Rhea" id="RHEA-COMP:17340"/>
        <dbReference type="ChEBI" id="CHEBI:33019"/>
        <dbReference type="ChEBI" id="CHEBI:61560"/>
        <dbReference type="ChEBI" id="CHEBI:173112"/>
        <dbReference type="EC" id="2.7.7.7"/>
    </reaction>
</comment>
<comment type="function">
    <text evidence="8">DNA polymerase III is a complex, multichain enzyme responsible for most of the replicative synthesis in bacteria. This DNA polymerase also exhibits 3' to 5' exonuclease activity.</text>
</comment>
<evidence type="ECO:0000256" key="7">
    <source>
        <dbReference type="ARBA" id="ARBA00049244"/>
    </source>
</evidence>
<gene>
    <name evidence="8" type="primary">dnaX</name>
    <name evidence="10" type="ORF">AT15_02685</name>
</gene>
<comment type="subunit">
    <text evidence="8">DNA polymerase III contains a core (composed of alpha, epsilon and theta chains) that associates with a tau subunit. This core dimerizes to form the POLIII' complex. PolIII' associates with the gamma complex (composed of gamma, delta, delta', psi and chi chains) and with the beta chain to form the complete DNA polymerase III complex.</text>
</comment>
<dbReference type="Gene3D" id="3.40.50.300">
    <property type="entry name" value="P-loop containing nucleotide triphosphate hydrolases"/>
    <property type="match status" value="1"/>
</dbReference>
<evidence type="ECO:0000313" key="10">
    <source>
        <dbReference type="EMBL" id="OAA31750.1"/>
    </source>
</evidence>
<organism evidence="10 11">
    <name type="scientific">Kosmotoga arenicorallina S304</name>
    <dbReference type="NCBI Taxonomy" id="1453497"/>
    <lineage>
        <taxon>Bacteria</taxon>
        <taxon>Thermotogati</taxon>
        <taxon>Thermotogota</taxon>
        <taxon>Thermotogae</taxon>
        <taxon>Kosmotogales</taxon>
        <taxon>Kosmotogaceae</taxon>
        <taxon>Kosmotoga</taxon>
    </lineage>
</organism>
<keyword evidence="2" id="KW-0479">Metal-binding</keyword>
<dbReference type="RefSeq" id="WP_068345323.1">
    <property type="nucleotide sequence ID" value="NZ_JFHK01000002.1"/>
</dbReference>
<keyword evidence="8" id="KW-0235">DNA replication</keyword>
<feature type="domain" description="AAA+ ATPase" evidence="9">
    <location>
        <begin position="36"/>
        <end position="178"/>
    </location>
</feature>
<dbReference type="GO" id="GO:0046872">
    <property type="term" value="F:metal ion binding"/>
    <property type="evidence" value="ECO:0007669"/>
    <property type="project" value="UniProtKB-KW"/>
</dbReference>
<sequence>MSEALYRKYRPHNFDEIVGQEQVKQILKSAIANGDIAHAYIFYGPRGTGKTTTARILAKAINCAAENLAERPCGTCDSCKAIDSSSHMDVIEIDAASYRGIDEVRKIRDAASYRPTMGHYKVYIVDEFHMLTREAFNALLKTLEEPPEHILFILATTNLEKVPETVLSRCQIFTFKPFNLAQIIEYLKRILTSEGKEFDEEGLRLIALAANGGMRDAVNLLQRVLVFSGKAIENDVRNVLGILPSDVVEKYISALLSTDFNQLMEISKEMSTLGYGHEALLDQAIEMVKNKVFSNALDVKTAASLVKLLWEISRELRFSDDKRRAFETLNIVKTDEFRILQEKAPKNSVQILYKGRDVDKPKDSMTILQKEQPRAEESEDKLAGFLETLFSKNHILSWTLLKLSRMSLQEFSKGKRLIVSFSHDNSLAEAIMRERFEAISDLVKSELGVDLELATQEIKASKKSSDALAKLPPEQQAYMKRIMSLFDSVEVEVEEEENGQED</sequence>
<dbReference type="NCBIfam" id="TIGR02397">
    <property type="entry name" value="dnaX_nterm"/>
    <property type="match status" value="1"/>
</dbReference>
<dbReference type="Pfam" id="PF13177">
    <property type="entry name" value="DNA_pol3_delta2"/>
    <property type="match status" value="1"/>
</dbReference>
<dbReference type="GO" id="GO:0009360">
    <property type="term" value="C:DNA polymerase III complex"/>
    <property type="evidence" value="ECO:0007669"/>
    <property type="project" value="InterPro"/>
</dbReference>
<keyword evidence="8" id="KW-0548">Nucleotidyltransferase</keyword>
<dbReference type="InterPro" id="IPR045085">
    <property type="entry name" value="HLD_clamp_pol_III_gamma_tau"/>
</dbReference>
<dbReference type="GO" id="GO:0003887">
    <property type="term" value="F:DNA-directed DNA polymerase activity"/>
    <property type="evidence" value="ECO:0007669"/>
    <property type="project" value="UniProtKB-KW"/>
</dbReference>
<keyword evidence="11" id="KW-1185">Reference proteome</keyword>
<evidence type="ECO:0000256" key="4">
    <source>
        <dbReference type="ARBA" id="ARBA00022833"/>
    </source>
</evidence>
<keyword evidence="8" id="KW-0808">Transferase</keyword>
<dbReference type="CDD" id="cd18137">
    <property type="entry name" value="HLD_clamp_pol_III_gamma_tau"/>
    <property type="match status" value="1"/>
</dbReference>
<proteinExistence type="inferred from homology"/>
<evidence type="ECO:0000256" key="2">
    <source>
        <dbReference type="ARBA" id="ARBA00022723"/>
    </source>
</evidence>
<dbReference type="InterPro" id="IPR027417">
    <property type="entry name" value="P-loop_NTPase"/>
</dbReference>
<accession>A0A182C7S4</accession>
<dbReference type="STRING" id="1453497.AT15_02685"/>
<dbReference type="FunFam" id="3.40.50.300:FF:000014">
    <property type="entry name" value="DNA polymerase III subunit gamma/tau"/>
    <property type="match status" value="1"/>
</dbReference>
<dbReference type="PANTHER" id="PTHR11669:SF0">
    <property type="entry name" value="PROTEIN STICHEL-LIKE 2"/>
    <property type="match status" value="1"/>
</dbReference>
<dbReference type="InterPro" id="IPR050238">
    <property type="entry name" value="DNA_Rep/Repair_Clamp_Loader"/>
</dbReference>
<keyword evidence="6 8" id="KW-0239">DNA-directed DNA polymerase</keyword>
<dbReference type="GO" id="GO:0006261">
    <property type="term" value="P:DNA-templated DNA replication"/>
    <property type="evidence" value="ECO:0007669"/>
    <property type="project" value="TreeGrafter"/>
</dbReference>